<dbReference type="InterPro" id="IPR034688">
    <property type="entry name" value="Linr3"/>
</dbReference>
<dbReference type="Proteomes" id="UP000202749">
    <property type="component" value="Segment"/>
</dbReference>
<dbReference type="GeneID" id="26622747"/>
<feature type="site" description="Interaction with holin" evidence="1">
    <location>
        <position position="41"/>
    </location>
</feature>
<evidence type="ECO:0000313" key="2">
    <source>
        <dbReference type="EMBL" id="AKA62065.1"/>
    </source>
</evidence>
<gene>
    <name evidence="2" type="ORF">Pm5461_199</name>
</gene>
<dbReference type="EMBL" id="KP890823">
    <property type="protein sequence ID" value="AKA62065.1"/>
    <property type="molecule type" value="Genomic_DNA"/>
</dbReference>
<dbReference type="HAMAP" id="MF_04112">
    <property type="entry name" value="Linr3_BPT4"/>
    <property type="match status" value="1"/>
</dbReference>
<reference evidence="2 3" key="1">
    <citation type="submission" date="2015-03" db="EMBL/GenBank/DDBJ databases">
        <authorList>
            <person name="Melo L.D.R."/>
            <person name="Veiga P."/>
            <person name="Cerca N."/>
            <person name="Kropinski A.M."/>
            <person name="Azeredo J."/>
            <person name="Almeida C."/>
            <person name="Sillankorva S."/>
        </authorList>
    </citation>
    <scope>NUCLEOTIDE SEQUENCE [LARGE SCALE GENOMIC DNA]</scope>
</reference>
<comment type="subunit">
    <text evidence="1">Homooligomer. Interacts with holin (via N-terminus).</text>
</comment>
<comment type="similarity">
    <text evidence="1">Belongs to the T4likevirus lysis inhibition accessory protein rIII family.</text>
</comment>
<organism evidence="2 3">
    <name type="scientific">Proteus phage vB_PmiM_Pm5461</name>
    <dbReference type="NCBI Taxonomy" id="1636250"/>
    <lineage>
        <taxon>Viruses</taxon>
        <taxon>Duplodnaviria</taxon>
        <taxon>Heunggongvirae</taxon>
        <taxon>Uroviricota</taxon>
        <taxon>Caudoviricetes</taxon>
        <taxon>Pantevenvirales</taxon>
        <taxon>Straboviridae</taxon>
        <taxon>Bragavirus</taxon>
        <taxon>Bragavirus pm5461</taxon>
    </lineage>
</organism>
<proteinExistence type="inferred from homology"/>
<evidence type="ECO:0000313" key="3">
    <source>
        <dbReference type="Proteomes" id="UP000202749"/>
    </source>
</evidence>
<comment type="function">
    <text evidence="1">Probably binds to the cytoplasmic part of the holin during lysis inhibition and stabilizes the holin-antiholin complex thereby resulting in a robust block of the hole formation.</text>
</comment>
<dbReference type="OrthoDB" id="21332at10239"/>
<keyword evidence="3" id="KW-1185">Reference proteome</keyword>
<evidence type="ECO:0000256" key="1">
    <source>
        <dbReference type="HAMAP-Rule" id="MF_04112"/>
    </source>
</evidence>
<protein>
    <recommendedName>
        <fullName evidence="1">Lysis inhibition accessory protein</fullName>
    </recommendedName>
</protein>
<dbReference type="GO" id="GO:0140678">
    <property type="term" value="F:molecular function inhibitor activity"/>
    <property type="evidence" value="ECO:0007669"/>
    <property type="project" value="UniProtKB-UniRule"/>
</dbReference>
<sequence>MTFVKTILDIQRNSFQNGHENYGASIDVLAEALKVLEGFKHLNPAQKSLHQELLENDNLKYAKHLSSNARKAVRHYIVTLK</sequence>
<dbReference type="RefSeq" id="YP_009195621.1">
    <property type="nucleotide sequence ID" value="NC_028762.1"/>
</dbReference>
<dbReference type="KEGG" id="vg:26622747"/>
<accession>A0A0G2SSY0</accession>
<name>A0A0G2SSY0_9CAUD</name>